<gene>
    <name evidence="1" type="ORF">IPJ48_06965</name>
</gene>
<name>A0A9D7FEH8_9RHOO</name>
<accession>A0A9D7FEH8</accession>
<proteinExistence type="predicted"/>
<protein>
    <submittedName>
        <fullName evidence="1">Uncharacterized protein</fullName>
    </submittedName>
</protein>
<evidence type="ECO:0000313" key="1">
    <source>
        <dbReference type="EMBL" id="MBK7422849.1"/>
    </source>
</evidence>
<dbReference type="AlphaFoldDB" id="A0A9D7FEH8"/>
<evidence type="ECO:0000313" key="2">
    <source>
        <dbReference type="Proteomes" id="UP000886602"/>
    </source>
</evidence>
<reference evidence="1" key="1">
    <citation type="submission" date="2020-10" db="EMBL/GenBank/DDBJ databases">
        <title>Connecting structure to function with the recovery of over 1000 high-quality activated sludge metagenome-assembled genomes encoding full-length rRNA genes using long-read sequencing.</title>
        <authorList>
            <person name="Singleton C.M."/>
            <person name="Petriglieri F."/>
            <person name="Kristensen J.M."/>
            <person name="Kirkegaard R.H."/>
            <person name="Michaelsen T.Y."/>
            <person name="Andersen M.H."/>
            <person name="Karst S.M."/>
            <person name="Dueholm M.S."/>
            <person name="Nielsen P.H."/>
            <person name="Albertsen M."/>
        </authorList>
    </citation>
    <scope>NUCLEOTIDE SEQUENCE</scope>
    <source>
        <strain evidence="1">EsbW_18-Q3-R4-48_MAXAC.044</strain>
    </source>
</reference>
<comment type="caution">
    <text evidence="1">The sequence shown here is derived from an EMBL/GenBank/DDBJ whole genome shotgun (WGS) entry which is preliminary data.</text>
</comment>
<sequence length="45" mass="5339">MIIQYALQVNHQRLARRRQELIALALVDWPTNRLKALRTLDIVVE</sequence>
<dbReference type="Proteomes" id="UP000886602">
    <property type="component" value="Unassembled WGS sequence"/>
</dbReference>
<dbReference type="EMBL" id="JADJNC010000009">
    <property type="protein sequence ID" value="MBK7422849.1"/>
    <property type="molecule type" value="Genomic_DNA"/>
</dbReference>
<organism evidence="1 2">
    <name type="scientific">Candidatus Propionivibrio dominans</name>
    <dbReference type="NCBI Taxonomy" id="2954373"/>
    <lineage>
        <taxon>Bacteria</taxon>
        <taxon>Pseudomonadati</taxon>
        <taxon>Pseudomonadota</taxon>
        <taxon>Betaproteobacteria</taxon>
        <taxon>Rhodocyclales</taxon>
        <taxon>Rhodocyclaceae</taxon>
        <taxon>Propionivibrio</taxon>
    </lineage>
</organism>